<gene>
    <name evidence="1" type="ORF">SAMN04488109_2078</name>
</gene>
<name>A0A1M5N4M4_9BACT</name>
<dbReference type="EMBL" id="FQWQ01000001">
    <property type="protein sequence ID" value="SHG83943.1"/>
    <property type="molecule type" value="Genomic_DNA"/>
</dbReference>
<reference evidence="1 2" key="1">
    <citation type="submission" date="2016-11" db="EMBL/GenBank/DDBJ databases">
        <authorList>
            <person name="Jaros S."/>
            <person name="Januszkiewicz K."/>
            <person name="Wedrychowicz H."/>
        </authorList>
    </citation>
    <scope>NUCLEOTIDE SEQUENCE [LARGE SCALE GENOMIC DNA]</scope>
    <source>
        <strain evidence="1 2">DSM 24574</strain>
    </source>
</reference>
<evidence type="ECO:0000313" key="1">
    <source>
        <dbReference type="EMBL" id="SHG83943.1"/>
    </source>
</evidence>
<dbReference type="Proteomes" id="UP000184212">
    <property type="component" value="Unassembled WGS sequence"/>
</dbReference>
<dbReference type="AlphaFoldDB" id="A0A1M5N4M4"/>
<accession>A0A1M5N4M4</accession>
<proteinExistence type="predicted"/>
<keyword evidence="2" id="KW-1185">Reference proteome</keyword>
<organism evidence="1 2">
    <name type="scientific">Chryseolinea serpens</name>
    <dbReference type="NCBI Taxonomy" id="947013"/>
    <lineage>
        <taxon>Bacteria</taxon>
        <taxon>Pseudomonadati</taxon>
        <taxon>Bacteroidota</taxon>
        <taxon>Cytophagia</taxon>
        <taxon>Cytophagales</taxon>
        <taxon>Fulvivirgaceae</taxon>
        <taxon>Chryseolinea</taxon>
    </lineage>
</organism>
<sequence>MTDEIRTRKINFVDAVTTPGAGHKLIRAAKNLREIYGALSGDEQGVLLEWVRLTSNLDTFISGEDRDYYTPVAVPKKGLRRANLEHLQRYTSEETADLDGADEGDDEYTFNIWKSEWRYVENFLKQFEIRYRVLPLQ</sequence>
<protein>
    <submittedName>
        <fullName evidence="1">Uncharacterized protein</fullName>
    </submittedName>
</protein>
<dbReference type="OrthoDB" id="9833892at2"/>
<dbReference type="RefSeq" id="WP_073133391.1">
    <property type="nucleotide sequence ID" value="NZ_FQWQ01000001.1"/>
</dbReference>
<evidence type="ECO:0000313" key="2">
    <source>
        <dbReference type="Proteomes" id="UP000184212"/>
    </source>
</evidence>